<dbReference type="SUPFAM" id="SSF46785">
    <property type="entry name" value="Winged helix' DNA-binding domain"/>
    <property type="match status" value="1"/>
</dbReference>
<sequence>MSAEADDPRSALARPSPFDQLLALIENGELHPGRRLRETELAERLGISRTPVREALHRLHAMGLAQQGPRRGLIITQISYDRLRQLFEVREGLEGMATRLAASHASGAEIALLHDMVAEDRRTTDGTRLAQRNKLLHRQIVQASHNSYMIEALRNLSVHLGLLSGSTYDEPGRLSAAQTEHEEIVEAIAARDGARAERAARRHIVEGLAIRLRMLARTA</sequence>
<feature type="domain" description="HTH gntR-type" evidence="4">
    <location>
        <begin position="11"/>
        <end position="78"/>
    </location>
</feature>
<dbReference type="Proteomes" id="UP001597213">
    <property type="component" value="Unassembled WGS sequence"/>
</dbReference>
<keyword evidence="3" id="KW-0804">Transcription</keyword>
<comment type="caution">
    <text evidence="5">The sequence shown here is derived from an EMBL/GenBank/DDBJ whole genome shotgun (WGS) entry which is preliminary data.</text>
</comment>
<dbReference type="InterPro" id="IPR011711">
    <property type="entry name" value="GntR_C"/>
</dbReference>
<dbReference type="InterPro" id="IPR000524">
    <property type="entry name" value="Tscrpt_reg_HTH_GntR"/>
</dbReference>
<evidence type="ECO:0000259" key="4">
    <source>
        <dbReference type="PROSITE" id="PS50949"/>
    </source>
</evidence>
<evidence type="ECO:0000313" key="5">
    <source>
        <dbReference type="EMBL" id="MFD1883266.1"/>
    </source>
</evidence>
<keyword evidence="2" id="KW-0238">DNA-binding</keyword>
<dbReference type="Gene3D" id="1.10.10.10">
    <property type="entry name" value="Winged helix-like DNA-binding domain superfamily/Winged helix DNA-binding domain"/>
    <property type="match status" value="1"/>
</dbReference>
<reference evidence="6" key="1">
    <citation type="journal article" date="2019" name="Int. J. Syst. Evol. Microbiol.">
        <title>The Global Catalogue of Microorganisms (GCM) 10K type strain sequencing project: providing services to taxonomists for standard genome sequencing and annotation.</title>
        <authorList>
            <consortium name="The Broad Institute Genomics Platform"/>
            <consortium name="The Broad Institute Genome Sequencing Center for Infectious Disease"/>
            <person name="Wu L."/>
            <person name="Ma J."/>
        </authorList>
    </citation>
    <scope>NUCLEOTIDE SEQUENCE [LARGE SCALE GENOMIC DNA]</scope>
    <source>
        <strain evidence="6">CCUG 56029</strain>
    </source>
</reference>
<dbReference type="InterPro" id="IPR008920">
    <property type="entry name" value="TF_FadR/GntR_C"/>
</dbReference>
<dbReference type="Pfam" id="PF07729">
    <property type="entry name" value="FCD"/>
    <property type="match status" value="1"/>
</dbReference>
<dbReference type="SUPFAM" id="SSF48008">
    <property type="entry name" value="GntR ligand-binding domain-like"/>
    <property type="match status" value="1"/>
</dbReference>
<dbReference type="PANTHER" id="PTHR43537:SF49">
    <property type="entry name" value="TRANSCRIPTIONAL REGULATORY PROTEIN"/>
    <property type="match status" value="1"/>
</dbReference>
<evidence type="ECO:0000256" key="2">
    <source>
        <dbReference type="ARBA" id="ARBA00023125"/>
    </source>
</evidence>
<accession>A0ABW4RAM1</accession>
<dbReference type="Gene3D" id="1.20.120.530">
    <property type="entry name" value="GntR ligand-binding domain-like"/>
    <property type="match status" value="1"/>
</dbReference>
<organism evidence="5 6">
    <name type="scientific">Paracoccus pacificus</name>
    <dbReference type="NCBI Taxonomy" id="1463598"/>
    <lineage>
        <taxon>Bacteria</taxon>
        <taxon>Pseudomonadati</taxon>
        <taxon>Pseudomonadota</taxon>
        <taxon>Alphaproteobacteria</taxon>
        <taxon>Rhodobacterales</taxon>
        <taxon>Paracoccaceae</taxon>
        <taxon>Paracoccus</taxon>
    </lineage>
</organism>
<dbReference type="SMART" id="SM00895">
    <property type="entry name" value="FCD"/>
    <property type="match status" value="1"/>
</dbReference>
<keyword evidence="1" id="KW-0805">Transcription regulation</keyword>
<dbReference type="InterPro" id="IPR036390">
    <property type="entry name" value="WH_DNA-bd_sf"/>
</dbReference>
<protein>
    <submittedName>
        <fullName evidence="5">GntR family transcriptional regulator</fullName>
    </submittedName>
</protein>
<dbReference type="PROSITE" id="PS50949">
    <property type="entry name" value="HTH_GNTR"/>
    <property type="match status" value="1"/>
</dbReference>
<dbReference type="PANTHER" id="PTHR43537">
    <property type="entry name" value="TRANSCRIPTIONAL REGULATOR, GNTR FAMILY"/>
    <property type="match status" value="1"/>
</dbReference>
<proteinExistence type="predicted"/>
<keyword evidence="6" id="KW-1185">Reference proteome</keyword>
<evidence type="ECO:0000256" key="3">
    <source>
        <dbReference type="ARBA" id="ARBA00023163"/>
    </source>
</evidence>
<evidence type="ECO:0000313" key="6">
    <source>
        <dbReference type="Proteomes" id="UP001597213"/>
    </source>
</evidence>
<dbReference type="InterPro" id="IPR036388">
    <property type="entry name" value="WH-like_DNA-bd_sf"/>
</dbReference>
<name>A0ABW4RAM1_9RHOB</name>
<gene>
    <name evidence="5" type="ORF">ACFSCT_16235</name>
</gene>
<dbReference type="RefSeq" id="WP_379144495.1">
    <property type="nucleotide sequence ID" value="NZ_JBHUEN010000046.1"/>
</dbReference>
<dbReference type="EMBL" id="JBHUEN010000046">
    <property type="protein sequence ID" value="MFD1883266.1"/>
    <property type="molecule type" value="Genomic_DNA"/>
</dbReference>
<dbReference type="SMART" id="SM00345">
    <property type="entry name" value="HTH_GNTR"/>
    <property type="match status" value="1"/>
</dbReference>
<dbReference type="Pfam" id="PF00392">
    <property type="entry name" value="GntR"/>
    <property type="match status" value="1"/>
</dbReference>
<dbReference type="CDD" id="cd07377">
    <property type="entry name" value="WHTH_GntR"/>
    <property type="match status" value="1"/>
</dbReference>
<evidence type="ECO:0000256" key="1">
    <source>
        <dbReference type="ARBA" id="ARBA00023015"/>
    </source>
</evidence>
<dbReference type="PRINTS" id="PR00035">
    <property type="entry name" value="HTHGNTR"/>
</dbReference>